<reference evidence="1" key="1">
    <citation type="submission" date="2013-07" db="EMBL/GenBank/DDBJ databases">
        <title>The genome of Eucalyptus grandis.</title>
        <authorList>
            <person name="Schmutz J."/>
            <person name="Hayes R."/>
            <person name="Myburg A."/>
            <person name="Tuskan G."/>
            <person name="Grattapaglia D."/>
            <person name="Rokhsar D.S."/>
        </authorList>
    </citation>
    <scope>NUCLEOTIDE SEQUENCE</scope>
    <source>
        <tissue evidence="1">Leaf extractions</tissue>
    </source>
</reference>
<name>A0A059BGC3_EUCGR</name>
<dbReference type="InParanoid" id="A0A059BGC3"/>
<evidence type="ECO:0000313" key="1">
    <source>
        <dbReference type="EMBL" id="KCW65079.1"/>
    </source>
</evidence>
<dbReference type="AlphaFoldDB" id="A0A059BGC3"/>
<sequence>MLHKEVKILEIGRTQKAPCAVEKVLGFKFGQYTRSGNICCDIYMKLRQKLECQCQFTNTDEQEADGAMQSSMVPQAKNILTKSILLSSFYQKKGSR</sequence>
<organism evidence="1">
    <name type="scientific">Eucalyptus grandis</name>
    <name type="common">Flooded gum</name>
    <dbReference type="NCBI Taxonomy" id="71139"/>
    <lineage>
        <taxon>Eukaryota</taxon>
        <taxon>Viridiplantae</taxon>
        <taxon>Streptophyta</taxon>
        <taxon>Embryophyta</taxon>
        <taxon>Tracheophyta</taxon>
        <taxon>Spermatophyta</taxon>
        <taxon>Magnoliopsida</taxon>
        <taxon>eudicotyledons</taxon>
        <taxon>Gunneridae</taxon>
        <taxon>Pentapetalae</taxon>
        <taxon>rosids</taxon>
        <taxon>malvids</taxon>
        <taxon>Myrtales</taxon>
        <taxon>Myrtaceae</taxon>
        <taxon>Myrtoideae</taxon>
        <taxon>Eucalypteae</taxon>
        <taxon>Eucalyptus</taxon>
    </lineage>
</organism>
<gene>
    <name evidence="1" type="ORF">EUGRSUZ_G02587</name>
</gene>
<dbReference type="EMBL" id="KK198759">
    <property type="protein sequence ID" value="KCW65079.1"/>
    <property type="molecule type" value="Genomic_DNA"/>
</dbReference>
<dbReference type="Gramene" id="KCW65079">
    <property type="protein sequence ID" value="KCW65079"/>
    <property type="gene ID" value="EUGRSUZ_G02587"/>
</dbReference>
<protein>
    <submittedName>
        <fullName evidence="1">Uncharacterized protein</fullName>
    </submittedName>
</protein>
<proteinExistence type="predicted"/>
<accession>A0A059BGC3</accession>